<proteinExistence type="predicted"/>
<comment type="caution">
    <text evidence="1">The sequence shown here is derived from an EMBL/GenBank/DDBJ whole genome shotgun (WGS) entry which is preliminary data.</text>
</comment>
<dbReference type="PANTHER" id="PTHR22930">
    <property type="match status" value="1"/>
</dbReference>
<evidence type="ECO:0008006" key="3">
    <source>
        <dbReference type="Google" id="ProtNLM"/>
    </source>
</evidence>
<dbReference type="AlphaFoldDB" id="A0A9R1VZ02"/>
<sequence>MSEQAFKKLCIILQQDGGLQATQRMSVEEHALPLISLNNYITRKSLYAKTKGDVAQKEIQEKRRFYPYFKNYIGAIDGTHVHVKVSNKDSLDIMGTTSDSRRLKNALNREDKIVIPKLFNLRHASLRNAIERAFGALKRRFPIVRSTHELFILLKHIQTFSWHEMLNELREEVQHTLRETCKGNVAAERMRNLIANQMWADYLPNPNHEIDISM</sequence>
<gene>
    <name evidence="1" type="ORF">LSAT_V11C400157000</name>
</gene>
<evidence type="ECO:0000313" key="2">
    <source>
        <dbReference type="Proteomes" id="UP000235145"/>
    </source>
</evidence>
<accession>A0A9R1VZ02</accession>
<dbReference type="Proteomes" id="UP000235145">
    <property type="component" value="Unassembled WGS sequence"/>
</dbReference>
<organism evidence="1 2">
    <name type="scientific">Lactuca sativa</name>
    <name type="common">Garden lettuce</name>
    <dbReference type="NCBI Taxonomy" id="4236"/>
    <lineage>
        <taxon>Eukaryota</taxon>
        <taxon>Viridiplantae</taxon>
        <taxon>Streptophyta</taxon>
        <taxon>Embryophyta</taxon>
        <taxon>Tracheophyta</taxon>
        <taxon>Spermatophyta</taxon>
        <taxon>Magnoliopsida</taxon>
        <taxon>eudicotyledons</taxon>
        <taxon>Gunneridae</taxon>
        <taxon>Pentapetalae</taxon>
        <taxon>asterids</taxon>
        <taxon>campanulids</taxon>
        <taxon>Asterales</taxon>
        <taxon>Asteraceae</taxon>
        <taxon>Cichorioideae</taxon>
        <taxon>Cichorieae</taxon>
        <taxon>Lactucinae</taxon>
        <taxon>Lactuca</taxon>
    </lineage>
</organism>
<name>A0A9R1VZ02_LACSA</name>
<evidence type="ECO:0000313" key="1">
    <source>
        <dbReference type="EMBL" id="KAJ0213221.1"/>
    </source>
</evidence>
<keyword evidence="2" id="KW-1185">Reference proteome</keyword>
<protein>
    <recommendedName>
        <fullName evidence="3">DDE Tnp4 domain-containing protein</fullName>
    </recommendedName>
</protein>
<dbReference type="EMBL" id="NBSK02000004">
    <property type="protein sequence ID" value="KAJ0213221.1"/>
    <property type="molecule type" value="Genomic_DNA"/>
</dbReference>
<reference evidence="1 2" key="1">
    <citation type="journal article" date="2017" name="Nat. Commun.">
        <title>Genome assembly with in vitro proximity ligation data and whole-genome triplication in lettuce.</title>
        <authorList>
            <person name="Reyes-Chin-Wo S."/>
            <person name="Wang Z."/>
            <person name="Yang X."/>
            <person name="Kozik A."/>
            <person name="Arikit S."/>
            <person name="Song C."/>
            <person name="Xia L."/>
            <person name="Froenicke L."/>
            <person name="Lavelle D.O."/>
            <person name="Truco M.J."/>
            <person name="Xia R."/>
            <person name="Zhu S."/>
            <person name="Xu C."/>
            <person name="Xu H."/>
            <person name="Xu X."/>
            <person name="Cox K."/>
            <person name="Korf I."/>
            <person name="Meyers B.C."/>
            <person name="Michelmore R.W."/>
        </authorList>
    </citation>
    <scope>NUCLEOTIDE SEQUENCE [LARGE SCALE GENOMIC DNA]</scope>
    <source>
        <strain evidence="2">cv. Salinas</strain>
        <tissue evidence="1">Seedlings</tissue>
    </source>
</reference>
<dbReference type="PANTHER" id="PTHR22930:SF268">
    <property type="entry name" value="NUCLEASE HARBI1"/>
    <property type="match status" value="1"/>
</dbReference>
<dbReference type="InterPro" id="IPR045249">
    <property type="entry name" value="HARBI1-like"/>
</dbReference>